<accession>A0ABT9WP94</accession>
<sequence length="71" mass="8376">MKSLTKNTIKYLEYLNVQPEDPSFKLLENICNSHLNTFPFENISKLIYFSNNNDTNFDLPSYELLNRTLDV</sequence>
<organism evidence="1 2">
    <name type="scientific">Bacillus chungangensis</name>
    <dbReference type="NCBI Taxonomy" id="587633"/>
    <lineage>
        <taxon>Bacteria</taxon>
        <taxon>Bacillati</taxon>
        <taxon>Bacillota</taxon>
        <taxon>Bacilli</taxon>
        <taxon>Bacillales</taxon>
        <taxon>Bacillaceae</taxon>
        <taxon>Bacillus</taxon>
    </lineage>
</organism>
<dbReference type="Gene3D" id="3.30.2140.20">
    <property type="match status" value="1"/>
</dbReference>
<dbReference type="InterPro" id="IPR038765">
    <property type="entry name" value="Papain-like_cys_pep_sf"/>
</dbReference>
<dbReference type="Proteomes" id="UP001223586">
    <property type="component" value="Unassembled WGS sequence"/>
</dbReference>
<dbReference type="SUPFAM" id="SSF54001">
    <property type="entry name" value="Cysteine proteinases"/>
    <property type="match status" value="1"/>
</dbReference>
<comment type="caution">
    <text evidence="1">The sequence shown here is derived from an EMBL/GenBank/DDBJ whole genome shotgun (WGS) entry which is preliminary data.</text>
</comment>
<name>A0ABT9WP94_9BACI</name>
<evidence type="ECO:0000313" key="1">
    <source>
        <dbReference type="EMBL" id="MDQ0175105.1"/>
    </source>
</evidence>
<dbReference type="EMBL" id="JAUSTT010000004">
    <property type="protein sequence ID" value="MDQ0175105.1"/>
    <property type="molecule type" value="Genomic_DNA"/>
</dbReference>
<proteinExistence type="predicted"/>
<evidence type="ECO:0000313" key="2">
    <source>
        <dbReference type="Proteomes" id="UP001223586"/>
    </source>
</evidence>
<dbReference type="InterPro" id="IPR053710">
    <property type="entry name" value="Arylamine_NAT_domain_sf"/>
</dbReference>
<gene>
    <name evidence="1" type="ORF">J2S08_000939</name>
</gene>
<reference evidence="1 2" key="1">
    <citation type="submission" date="2023-07" db="EMBL/GenBank/DDBJ databases">
        <title>Genomic Encyclopedia of Type Strains, Phase IV (KMG-IV): sequencing the most valuable type-strain genomes for metagenomic binning, comparative biology and taxonomic classification.</title>
        <authorList>
            <person name="Goeker M."/>
        </authorList>
    </citation>
    <scope>NUCLEOTIDE SEQUENCE [LARGE SCALE GENOMIC DNA]</scope>
    <source>
        <strain evidence="1 2">DSM 23837</strain>
    </source>
</reference>
<keyword evidence="2" id="KW-1185">Reference proteome</keyword>
<protein>
    <submittedName>
        <fullName evidence="1">Arylamine N-acetyltransferase</fullName>
    </submittedName>
</protein>